<dbReference type="EMBL" id="NIVC01004864">
    <property type="protein sequence ID" value="PAA46424.1"/>
    <property type="molecule type" value="Genomic_DNA"/>
</dbReference>
<organism evidence="2 3">
    <name type="scientific">Macrostomum lignano</name>
    <dbReference type="NCBI Taxonomy" id="282301"/>
    <lineage>
        <taxon>Eukaryota</taxon>
        <taxon>Metazoa</taxon>
        <taxon>Spiralia</taxon>
        <taxon>Lophotrochozoa</taxon>
        <taxon>Platyhelminthes</taxon>
        <taxon>Rhabditophora</taxon>
        <taxon>Macrostomorpha</taxon>
        <taxon>Macrostomida</taxon>
        <taxon>Macrostomidae</taxon>
        <taxon>Macrostomum</taxon>
    </lineage>
</organism>
<sequence length="51" mass="5735">MAPTDKSKVSWLLTAYASSVQFYSIKYIFVNSDATLLLVNVVFAKVKILCF</sequence>
<evidence type="ECO:0000313" key="2">
    <source>
        <dbReference type="EMBL" id="PAA55761.1"/>
    </source>
</evidence>
<proteinExistence type="predicted"/>
<comment type="caution">
    <text evidence="2">The sequence shown here is derived from an EMBL/GenBank/DDBJ whole genome shotgun (WGS) entry which is preliminary data.</text>
</comment>
<evidence type="ECO:0000313" key="1">
    <source>
        <dbReference type="EMBL" id="PAA46424.1"/>
    </source>
</evidence>
<keyword evidence="3" id="KW-1185">Reference proteome</keyword>
<dbReference type="EMBL" id="NIVC01002710">
    <property type="protein sequence ID" value="PAA55761.1"/>
    <property type="molecule type" value="Genomic_DNA"/>
</dbReference>
<accession>A0A267E2I2</accession>
<protein>
    <submittedName>
        <fullName evidence="2">Uncharacterized protein</fullName>
    </submittedName>
</protein>
<reference evidence="2 3" key="1">
    <citation type="submission" date="2017-06" db="EMBL/GenBank/DDBJ databases">
        <title>A platform for efficient transgenesis in Macrostomum lignano, a flatworm model organism for stem cell research.</title>
        <authorList>
            <person name="Berezikov E."/>
        </authorList>
    </citation>
    <scope>NUCLEOTIDE SEQUENCE [LARGE SCALE GENOMIC DNA]</scope>
    <source>
        <strain evidence="2">DV1</strain>
        <tissue evidence="2">Whole organism</tissue>
    </source>
</reference>
<dbReference type="Proteomes" id="UP000215902">
    <property type="component" value="Unassembled WGS sequence"/>
</dbReference>
<name>A0A267E2I2_9PLAT</name>
<gene>
    <name evidence="2" type="ORF">BOX15_Mlig005335g1</name>
    <name evidence="1" type="ORF">BOX15_Mlig005335g3</name>
</gene>
<dbReference type="AlphaFoldDB" id="A0A267E2I2"/>
<evidence type="ECO:0000313" key="3">
    <source>
        <dbReference type="Proteomes" id="UP000215902"/>
    </source>
</evidence>